<comment type="caution">
    <text evidence="1">The sequence shown here is derived from an EMBL/GenBank/DDBJ whole genome shotgun (WGS) entry which is preliminary data.</text>
</comment>
<protein>
    <submittedName>
        <fullName evidence="1">Uncharacterized protein</fullName>
    </submittedName>
</protein>
<name>A0ABQ9D625_9PASS</name>
<dbReference type="Proteomes" id="UP001145742">
    <property type="component" value="Unassembled WGS sequence"/>
</dbReference>
<reference evidence="1" key="1">
    <citation type="submission" date="2019-10" db="EMBL/GenBank/DDBJ databases">
        <authorList>
            <person name="Soares A.E.R."/>
            <person name="Aleixo A."/>
            <person name="Schneider P."/>
            <person name="Miyaki C.Y."/>
            <person name="Schneider M.P."/>
            <person name="Mello C."/>
            <person name="Vasconcelos A.T.R."/>
        </authorList>
    </citation>
    <scope>NUCLEOTIDE SEQUENCE</scope>
    <source>
        <tissue evidence="1">Muscle</tissue>
    </source>
</reference>
<sequence>MIMWLPPSALAAMSSPIQRYRLGTVWVESCPEEKDLGVLIDSPLNMSQLCAYVAKKADGILACISNSVARRTRAVIVPLYLALVKLHLDCCVQFQFTPE</sequence>
<evidence type="ECO:0000313" key="1">
    <source>
        <dbReference type="EMBL" id="KAJ7413267.1"/>
    </source>
</evidence>
<accession>A0ABQ9D625</accession>
<dbReference type="EMBL" id="WHWB01034150">
    <property type="protein sequence ID" value="KAJ7413267.1"/>
    <property type="molecule type" value="Genomic_DNA"/>
</dbReference>
<proteinExistence type="predicted"/>
<organism evidence="1 2">
    <name type="scientific">Willisornis vidua</name>
    <name type="common">Xingu scale-backed antbird</name>
    <dbReference type="NCBI Taxonomy" id="1566151"/>
    <lineage>
        <taxon>Eukaryota</taxon>
        <taxon>Metazoa</taxon>
        <taxon>Chordata</taxon>
        <taxon>Craniata</taxon>
        <taxon>Vertebrata</taxon>
        <taxon>Euteleostomi</taxon>
        <taxon>Archelosauria</taxon>
        <taxon>Archosauria</taxon>
        <taxon>Dinosauria</taxon>
        <taxon>Saurischia</taxon>
        <taxon>Theropoda</taxon>
        <taxon>Coelurosauria</taxon>
        <taxon>Aves</taxon>
        <taxon>Neognathae</taxon>
        <taxon>Neoaves</taxon>
        <taxon>Telluraves</taxon>
        <taxon>Australaves</taxon>
        <taxon>Passeriformes</taxon>
        <taxon>Thamnophilidae</taxon>
        <taxon>Willisornis</taxon>
    </lineage>
</organism>
<gene>
    <name evidence="1" type="ORF">WISP_91872</name>
</gene>
<evidence type="ECO:0000313" key="2">
    <source>
        <dbReference type="Proteomes" id="UP001145742"/>
    </source>
</evidence>
<dbReference type="PANTHER" id="PTHR33332">
    <property type="entry name" value="REVERSE TRANSCRIPTASE DOMAIN-CONTAINING PROTEIN"/>
    <property type="match status" value="1"/>
</dbReference>
<keyword evidence="2" id="KW-1185">Reference proteome</keyword>